<dbReference type="Proteomes" id="UP000000330">
    <property type="component" value="Segment"/>
</dbReference>
<dbReference type="EMBL" id="HM114315">
    <property type="protein sequence ID" value="AAT38498.1"/>
    <property type="molecule type" value="Genomic_DNA"/>
</dbReference>
<keyword evidence="2" id="KW-1185">Reference proteome</keyword>
<dbReference type="KEGG" id="vg:10323062"/>
<evidence type="ECO:0000313" key="1">
    <source>
        <dbReference type="EMBL" id="AAT38498.1"/>
    </source>
</evidence>
<dbReference type="GeneID" id="10323062"/>
<reference evidence="1 2" key="1">
    <citation type="journal article" date="2010" name="Virol. J.">
        <title>Genomes of the T4-related bacteriophages as windows on microbial genome evolution.</title>
        <authorList>
            <person name="Petrov V.M."/>
            <person name="Ratnayaka S."/>
            <person name="Nolan J.M."/>
            <person name="Miller E.S."/>
            <person name="Karam J.D."/>
        </authorList>
    </citation>
    <scope>NUCLEOTIDE SEQUENCE [LARGE SCALE GENOMIC DNA]</scope>
    <source>
        <strain evidence="1">Acj133</strain>
    </source>
</reference>
<name>Q6J2N5_9CAUD</name>
<protein>
    <submittedName>
        <fullName evidence="1">Uncharacterized protein</fullName>
    </submittedName>
</protein>
<organism evidence="1 2">
    <name type="scientific">Acinetobacter phage 133</name>
    <dbReference type="NCBI Taxonomy" id="2919552"/>
    <lineage>
        <taxon>Viruses</taxon>
        <taxon>Duplodnaviria</taxon>
        <taxon>Heunggongvirae</taxon>
        <taxon>Uroviricota</taxon>
        <taxon>Caudoviricetes</taxon>
        <taxon>Pantevenvirales</taxon>
        <taxon>Straboviridae</taxon>
        <taxon>Tevenvirinae</taxon>
        <taxon>Centumtrigintavirus</taxon>
        <taxon>Centumtrigintavirus cv133</taxon>
        <taxon>Acinetobacter virus 133</taxon>
    </lineage>
</organism>
<sequence length="135" mass="15648">MKRNNLFEELAKHPNGFNYTSIIHQTFISFINGLGNSIRLVQYKEKFELIDYVDLYEGHQNEGDPDIFKTKFKTYLVNNLTTEEKTRLSVSMEPVKKANSNANMQGAETLHMKITMTLHRDPIAYGIESKVFNEL</sequence>
<dbReference type="RefSeq" id="YP_004300656.1">
    <property type="nucleotide sequence ID" value="NC_015250.1"/>
</dbReference>
<accession>Q6J2N5</accession>
<proteinExistence type="predicted"/>
<evidence type="ECO:0000313" key="2">
    <source>
        <dbReference type="Proteomes" id="UP000000330"/>
    </source>
</evidence>
<gene>
    <name evidence="1" type="ORF">Acj133p075</name>
</gene>